<evidence type="ECO:0008006" key="4">
    <source>
        <dbReference type="Google" id="ProtNLM"/>
    </source>
</evidence>
<dbReference type="PANTHER" id="PTHR42866:SF2">
    <property type="entry name" value="3-DEOXY-MANNO-OCTULOSONATE CYTIDYLYLTRANSFERASE, MITOCHONDRIAL"/>
    <property type="match status" value="1"/>
</dbReference>
<accession>X1UJX3</accession>
<dbReference type="AlphaFoldDB" id="X1UJX3"/>
<dbReference type="PANTHER" id="PTHR42866">
    <property type="entry name" value="3-DEOXY-MANNO-OCTULOSONATE CYTIDYLYLTRANSFERASE"/>
    <property type="match status" value="1"/>
</dbReference>
<dbReference type="InterPro" id="IPR003329">
    <property type="entry name" value="Cytidylyl_trans"/>
</dbReference>
<name>X1UJX3_9ZZZZ</name>
<dbReference type="InterPro" id="IPR029044">
    <property type="entry name" value="Nucleotide-diphossugar_trans"/>
</dbReference>
<evidence type="ECO:0000256" key="1">
    <source>
        <dbReference type="ARBA" id="ARBA00022679"/>
    </source>
</evidence>
<dbReference type="GO" id="GO:0008690">
    <property type="term" value="F:3-deoxy-manno-octulosonate cytidylyltransferase activity"/>
    <property type="evidence" value="ECO:0007669"/>
    <property type="project" value="TreeGrafter"/>
</dbReference>
<sequence length="147" mass="16883">MLKTHQVDIVVNIQGDEPMVFPEMIDEAVEPMLRDNSVVTTNLMAPIKTREEHQDPNVVKVVVDTNNYALYFSREPIPSRKKAAGQIPMLKQVPLIPFRRDFLSKFTRLEPTPLEKIESVDMLRAIEHGYKVKMVLTNFETYGVDTP</sequence>
<organism evidence="3">
    <name type="scientific">marine sediment metagenome</name>
    <dbReference type="NCBI Taxonomy" id="412755"/>
    <lineage>
        <taxon>unclassified sequences</taxon>
        <taxon>metagenomes</taxon>
        <taxon>ecological metagenomes</taxon>
    </lineage>
</organism>
<dbReference type="Pfam" id="PF02348">
    <property type="entry name" value="CTP_transf_3"/>
    <property type="match status" value="1"/>
</dbReference>
<proteinExistence type="predicted"/>
<dbReference type="SUPFAM" id="SSF53448">
    <property type="entry name" value="Nucleotide-diphospho-sugar transferases"/>
    <property type="match status" value="1"/>
</dbReference>
<gene>
    <name evidence="3" type="ORF">S12H4_40389</name>
</gene>
<comment type="caution">
    <text evidence="3">The sequence shown here is derived from an EMBL/GenBank/DDBJ whole genome shotgun (WGS) entry which is preliminary data.</text>
</comment>
<keyword evidence="2" id="KW-0548">Nucleotidyltransferase</keyword>
<keyword evidence="1" id="KW-0808">Transferase</keyword>
<dbReference type="GO" id="GO:0005829">
    <property type="term" value="C:cytosol"/>
    <property type="evidence" value="ECO:0007669"/>
    <property type="project" value="TreeGrafter"/>
</dbReference>
<reference evidence="3" key="1">
    <citation type="journal article" date="2014" name="Front. Microbiol.">
        <title>High frequency of phylogenetically diverse reductive dehalogenase-homologous genes in deep subseafloor sedimentary metagenomes.</title>
        <authorList>
            <person name="Kawai M."/>
            <person name="Futagami T."/>
            <person name="Toyoda A."/>
            <person name="Takaki Y."/>
            <person name="Nishi S."/>
            <person name="Hori S."/>
            <person name="Arai W."/>
            <person name="Tsubouchi T."/>
            <person name="Morono Y."/>
            <person name="Uchiyama I."/>
            <person name="Ito T."/>
            <person name="Fujiyama A."/>
            <person name="Inagaki F."/>
            <person name="Takami H."/>
        </authorList>
    </citation>
    <scope>NUCLEOTIDE SEQUENCE</scope>
    <source>
        <strain evidence="3">Expedition CK06-06</strain>
    </source>
</reference>
<evidence type="ECO:0000313" key="3">
    <source>
        <dbReference type="EMBL" id="GAI92654.1"/>
    </source>
</evidence>
<protein>
    <recommendedName>
        <fullName evidence="4">3-deoxy-manno-octulosonate cytidylyltransferase</fullName>
    </recommendedName>
</protein>
<feature type="non-terminal residue" evidence="3">
    <location>
        <position position="147"/>
    </location>
</feature>
<dbReference type="EMBL" id="BARW01024502">
    <property type="protein sequence ID" value="GAI92654.1"/>
    <property type="molecule type" value="Genomic_DNA"/>
</dbReference>
<dbReference type="Gene3D" id="3.90.550.10">
    <property type="entry name" value="Spore Coat Polysaccharide Biosynthesis Protein SpsA, Chain A"/>
    <property type="match status" value="1"/>
</dbReference>
<evidence type="ECO:0000256" key="2">
    <source>
        <dbReference type="ARBA" id="ARBA00022695"/>
    </source>
</evidence>